<protein>
    <submittedName>
        <fullName evidence="3">Uncharacterized protein</fullName>
    </submittedName>
</protein>
<feature type="region of interest" description="Disordered" evidence="1">
    <location>
        <begin position="1"/>
        <end position="35"/>
    </location>
</feature>
<dbReference type="Gene3D" id="1.20.1070.10">
    <property type="entry name" value="Rhodopsin 7-helix transmembrane proteins"/>
    <property type="match status" value="1"/>
</dbReference>
<gene>
    <name evidence="3" type="ORF">LTLLF_118905</name>
</gene>
<comment type="caution">
    <text evidence="3">The sequence shown here is derived from an EMBL/GenBank/DDBJ whole genome shotgun (WGS) entry which is preliminary data.</text>
</comment>
<name>A0A8J6GWK9_MICOH</name>
<reference evidence="3" key="1">
    <citation type="submission" date="2020-03" db="EMBL/GenBank/DDBJ databases">
        <title>Studies in the Genomics of Life Span.</title>
        <authorList>
            <person name="Glass D."/>
        </authorList>
    </citation>
    <scope>NUCLEOTIDE SEQUENCE</scope>
    <source>
        <strain evidence="3">LTLLF</strain>
        <tissue evidence="3">Muscle</tissue>
    </source>
</reference>
<accession>A0A8J6GWK9</accession>
<sequence>MASWARPGGEDAGHQQADAPPGVMSRQSPHSMQPQDAALAIGAVGVRASLSLASVEQWRNGWMNREHVPVPQQPPTADGALCGSLAQVGFVLKRVSVMPLTRVPVSQGEESLAKRAQLTSQDLQHESPSGARQCLLGASVTAALKMDRHNMSWIRYPSHVSPAVEDVIAAQSIISRCTHVYVAVCVPLSLVTGLFCLSVFIRERTRLGVLDRLLAGLTVTSILVTLLSLNAAGRPDYMATTNLGCGTLSFFSNVCYFTAQYLQGAMLVQSLLPGSSGRQLLVRPVASLVAIGGCAVCSSLIVVSLLGTSGELHATTVCQVDPLTAWPEYEIVKFSLGFALAMSFQMVLLLLHATYPAWRVAPAPREPASGHWAVLAVTLNMFACRLFFNVVLLHRAQLKLRKDVGSPRDELLMNLAELVLSGESCINLVVTLVLHTWCRLRLLGLLERLTQRCRWGPDHSMPLDRVGG</sequence>
<feature type="transmembrane region" description="Helical" evidence="2">
    <location>
        <begin position="180"/>
        <end position="201"/>
    </location>
</feature>
<feature type="transmembrane region" description="Helical" evidence="2">
    <location>
        <begin position="280"/>
        <end position="306"/>
    </location>
</feature>
<evidence type="ECO:0000313" key="4">
    <source>
        <dbReference type="Proteomes" id="UP000710432"/>
    </source>
</evidence>
<evidence type="ECO:0000313" key="3">
    <source>
        <dbReference type="EMBL" id="KAH0517862.1"/>
    </source>
</evidence>
<evidence type="ECO:0000256" key="1">
    <source>
        <dbReference type="SAM" id="MobiDB-lite"/>
    </source>
</evidence>
<dbReference type="Proteomes" id="UP000710432">
    <property type="component" value="Unassembled WGS sequence"/>
</dbReference>
<proteinExistence type="predicted"/>
<dbReference type="PANTHER" id="PTHR37680:SF1">
    <property type="entry name" value="C130050O18RIK PROTEIN"/>
    <property type="match status" value="1"/>
</dbReference>
<organism evidence="3 4">
    <name type="scientific">Microtus ochrogaster</name>
    <name type="common">Prairie vole</name>
    <dbReference type="NCBI Taxonomy" id="79684"/>
    <lineage>
        <taxon>Eukaryota</taxon>
        <taxon>Metazoa</taxon>
        <taxon>Chordata</taxon>
        <taxon>Craniata</taxon>
        <taxon>Vertebrata</taxon>
        <taxon>Euteleostomi</taxon>
        <taxon>Mammalia</taxon>
        <taxon>Eutheria</taxon>
        <taxon>Euarchontoglires</taxon>
        <taxon>Glires</taxon>
        <taxon>Rodentia</taxon>
        <taxon>Myomorpha</taxon>
        <taxon>Muroidea</taxon>
        <taxon>Cricetidae</taxon>
        <taxon>Arvicolinae</taxon>
        <taxon>Microtus</taxon>
    </lineage>
</organism>
<dbReference type="EMBL" id="JAATJU010013600">
    <property type="protein sequence ID" value="KAH0517862.1"/>
    <property type="molecule type" value="Genomic_DNA"/>
</dbReference>
<dbReference type="PANTHER" id="PTHR37680">
    <property type="entry name" value="C130050O18RIK PROTEIN"/>
    <property type="match status" value="1"/>
</dbReference>
<keyword evidence="2" id="KW-0472">Membrane</keyword>
<feature type="transmembrane region" description="Helical" evidence="2">
    <location>
        <begin position="213"/>
        <end position="231"/>
    </location>
</feature>
<feature type="transmembrane region" description="Helical" evidence="2">
    <location>
        <begin position="372"/>
        <end position="392"/>
    </location>
</feature>
<keyword evidence="2" id="KW-0812">Transmembrane</keyword>
<evidence type="ECO:0000256" key="2">
    <source>
        <dbReference type="SAM" id="Phobius"/>
    </source>
</evidence>
<keyword evidence="2" id="KW-1133">Transmembrane helix</keyword>
<feature type="transmembrane region" description="Helical" evidence="2">
    <location>
        <begin position="331"/>
        <end position="351"/>
    </location>
</feature>
<feature type="compositionally biased region" description="Polar residues" evidence="1">
    <location>
        <begin position="25"/>
        <end position="34"/>
    </location>
</feature>
<dbReference type="AlphaFoldDB" id="A0A8J6GWK9"/>